<keyword evidence="9" id="KW-1185">Reference proteome</keyword>
<dbReference type="AlphaFoldDB" id="A0A1Y0I9P2"/>
<feature type="domain" description="Flagellin N-terminal" evidence="6">
    <location>
        <begin position="5"/>
        <end position="142"/>
    </location>
</feature>
<dbReference type="Gene3D" id="1.20.1330.10">
    <property type="entry name" value="f41 fragment of flagellin, N-terminal domain"/>
    <property type="match status" value="2"/>
</dbReference>
<comment type="subcellular location">
    <subcellularLocation>
        <location evidence="4">Secreted</location>
    </subcellularLocation>
    <subcellularLocation>
        <location evidence="4">Bacterial flagellum</location>
    </subcellularLocation>
</comment>
<dbReference type="InterPro" id="IPR042187">
    <property type="entry name" value="Flagellin_C_sub2"/>
</dbReference>
<dbReference type="InterPro" id="IPR046358">
    <property type="entry name" value="Flagellin_C"/>
</dbReference>
<dbReference type="InterPro" id="IPR001492">
    <property type="entry name" value="Flagellin"/>
</dbReference>
<dbReference type="Gene3D" id="6.10.280.190">
    <property type="match status" value="1"/>
</dbReference>
<protein>
    <recommendedName>
        <fullName evidence="4">Flagellin</fullName>
    </recommendedName>
</protein>
<dbReference type="GO" id="GO:0005576">
    <property type="term" value="C:extracellular region"/>
    <property type="evidence" value="ECO:0007669"/>
    <property type="project" value="UniProtKB-SubCell"/>
</dbReference>
<name>A0A1Y0I9P2_9GAMM</name>
<evidence type="ECO:0000259" key="6">
    <source>
        <dbReference type="Pfam" id="PF00669"/>
    </source>
</evidence>
<reference evidence="8 9" key="1">
    <citation type="submission" date="2017-05" db="EMBL/GenBank/DDBJ databases">
        <title>Genomic insights into alkan degradation activity of Oleiphilus messinensis.</title>
        <authorList>
            <person name="Kozyavkin S.A."/>
            <person name="Slesarev A.I."/>
            <person name="Golyshin P.N."/>
            <person name="Korzhenkov A."/>
            <person name="Golyshina O.N."/>
            <person name="Toshchakov S.V."/>
        </authorList>
    </citation>
    <scope>NUCLEOTIDE SEQUENCE [LARGE SCALE GENOMIC DNA]</scope>
    <source>
        <strain evidence="8 9">ME102</strain>
    </source>
</reference>
<evidence type="ECO:0000256" key="1">
    <source>
        <dbReference type="ARBA" id="ARBA00005709"/>
    </source>
</evidence>
<accession>A0A1Y0I9P2</accession>
<keyword evidence="8" id="KW-0969">Cilium</keyword>
<organism evidence="8 9">
    <name type="scientific">Oleiphilus messinensis</name>
    <dbReference type="NCBI Taxonomy" id="141451"/>
    <lineage>
        <taxon>Bacteria</taxon>
        <taxon>Pseudomonadati</taxon>
        <taxon>Pseudomonadota</taxon>
        <taxon>Gammaproteobacteria</taxon>
        <taxon>Oceanospirillales</taxon>
        <taxon>Oleiphilaceae</taxon>
        <taxon>Oleiphilus</taxon>
    </lineage>
</organism>
<dbReference type="KEGG" id="ome:OLMES_3138"/>
<evidence type="ECO:0000259" key="7">
    <source>
        <dbReference type="Pfam" id="PF00700"/>
    </source>
</evidence>
<dbReference type="GO" id="GO:0009288">
    <property type="term" value="C:bacterial-type flagellum"/>
    <property type="evidence" value="ECO:0007669"/>
    <property type="project" value="UniProtKB-SubCell"/>
</dbReference>
<comment type="similarity">
    <text evidence="1 4">Belongs to the bacterial flagellin family.</text>
</comment>
<dbReference type="EMBL" id="CP021425">
    <property type="protein sequence ID" value="ARU57181.1"/>
    <property type="molecule type" value="Genomic_DNA"/>
</dbReference>
<dbReference type="InterPro" id="IPR001029">
    <property type="entry name" value="Flagellin_N"/>
</dbReference>
<evidence type="ECO:0000313" key="9">
    <source>
        <dbReference type="Proteomes" id="UP000196027"/>
    </source>
</evidence>
<dbReference type="OrthoDB" id="9796789at2"/>
<evidence type="ECO:0000256" key="4">
    <source>
        <dbReference type="RuleBase" id="RU362073"/>
    </source>
</evidence>
<keyword evidence="8" id="KW-0966">Cell projection</keyword>
<dbReference type="Gene3D" id="6.10.10.10">
    <property type="entry name" value="Flagellar export chaperone, C-terminal domain"/>
    <property type="match status" value="1"/>
</dbReference>
<dbReference type="GO" id="GO:0005198">
    <property type="term" value="F:structural molecule activity"/>
    <property type="evidence" value="ECO:0007669"/>
    <property type="project" value="UniProtKB-UniRule"/>
</dbReference>
<evidence type="ECO:0000256" key="3">
    <source>
        <dbReference type="ARBA" id="ARBA00023143"/>
    </source>
</evidence>
<dbReference type="Pfam" id="PF00700">
    <property type="entry name" value="Flagellin_C"/>
    <property type="match status" value="1"/>
</dbReference>
<evidence type="ECO:0000313" key="8">
    <source>
        <dbReference type="EMBL" id="ARU57181.1"/>
    </source>
</evidence>
<dbReference type="PRINTS" id="PR00207">
    <property type="entry name" value="FLAGELLIN"/>
</dbReference>
<dbReference type="RefSeq" id="WP_087462103.1">
    <property type="nucleotide sequence ID" value="NZ_CP021425.1"/>
</dbReference>
<gene>
    <name evidence="8" type="ORF">OLMES_3138</name>
</gene>
<proteinExistence type="inferred from homology"/>
<dbReference type="PANTHER" id="PTHR42792:SF2">
    <property type="entry name" value="FLAGELLIN"/>
    <property type="match status" value="1"/>
</dbReference>
<dbReference type="Pfam" id="PF00669">
    <property type="entry name" value="Flagellin_N"/>
    <property type="match status" value="1"/>
</dbReference>
<dbReference type="Gene3D" id="2.60.40.4390">
    <property type="match status" value="1"/>
</dbReference>
<feature type="domain" description="Flagellin C-terminal" evidence="7">
    <location>
        <begin position="609"/>
        <end position="694"/>
    </location>
</feature>
<dbReference type="Gene3D" id="3.30.70.2120">
    <property type="match status" value="1"/>
</dbReference>
<keyword evidence="2 4" id="KW-0964">Secreted</keyword>
<keyword evidence="5" id="KW-0175">Coiled coil</keyword>
<dbReference type="SUPFAM" id="SSF64518">
    <property type="entry name" value="Phase 1 flagellin"/>
    <property type="match status" value="1"/>
</dbReference>
<evidence type="ECO:0000256" key="5">
    <source>
        <dbReference type="SAM" id="Coils"/>
    </source>
</evidence>
<comment type="function">
    <text evidence="4">Flagellin is the subunit protein which polymerizes to form the filaments of bacterial flagella.</text>
</comment>
<keyword evidence="3 4" id="KW-0975">Bacterial flagellum</keyword>
<feature type="coiled-coil region" evidence="5">
    <location>
        <begin position="102"/>
        <end position="129"/>
    </location>
</feature>
<dbReference type="Proteomes" id="UP000196027">
    <property type="component" value="Chromosome"/>
</dbReference>
<dbReference type="PANTHER" id="PTHR42792">
    <property type="entry name" value="FLAGELLIN"/>
    <property type="match status" value="1"/>
</dbReference>
<keyword evidence="8" id="KW-0282">Flagellum</keyword>
<sequence length="696" mass="70440">MPQIINTNIASINAQRNLDTSQSANQTALQRLSSGLRINSAKDDAAGLAISTRFTSQVRGLDVAIRNAGDGVSLAQTAEGALGAMTDSLLRIRDLALQSANATNSDIDRAALNQEVQQLKEEIKRVSEQTNFNGTKLLDGTFSDVTFQIGANEGESVTFGIDGATVDQLGAANTDGISSDQQGGPTQTVQQMLAGDLVINGIAVGASSGVDDAFSSLEQEKSAIAKVAAINEVSDLTGVEAVVNNTSVSGTSTFSAAAIGAGGNITINGVSINVAASTLLSNEANLENIANTINESSGQTGVVATFGGNSGTGITLTAEDGRNIVIGDGTVTATDAGIATATTYSGSFTLVSKDGSAIGLDTTTGNIDNAGLAIGEFSGSNSGAISQEVNNQTLVTGDLVINGVPVGPTLASFDTASSTQNASSAIAKAQAINNIAEQTGVRAEVNSTTLNAGAITTGAAGSGSIDINGVTINIAYSAADTGADKQNAIITAINNKAGQTGVSAEALGDTFRLVAEDGRNIFLDNLTATSGTFNQANLGLVDSGGVDLVLTTPTQSSITLLSAGQIELDTITGDIENTGFEVGTYGSNETGQLVQDIDISSVDGAILALDAVDNALNLINLQRANLGAIQNRFESTISNQAIAVENLAAANSRIRDADFAAETAELSRSQVLQQAGLSILGQANGQPQQVLQLLQG</sequence>
<evidence type="ECO:0000256" key="2">
    <source>
        <dbReference type="ARBA" id="ARBA00022525"/>
    </source>
</evidence>